<dbReference type="InterPro" id="IPR035500">
    <property type="entry name" value="NHR-like_dom_sf"/>
</dbReference>
<dbReference type="WBParaSite" id="Hba_08398">
    <property type="protein sequence ID" value="Hba_08398"/>
    <property type="gene ID" value="Hba_08398"/>
</dbReference>
<dbReference type="GO" id="GO:0005634">
    <property type="term" value="C:nucleus"/>
    <property type="evidence" value="ECO:0007669"/>
    <property type="project" value="UniProtKB-SubCell"/>
</dbReference>
<evidence type="ECO:0000256" key="4">
    <source>
        <dbReference type="ARBA" id="ARBA00023170"/>
    </source>
</evidence>
<name>A0A1I7WTA6_HETBA</name>
<evidence type="ECO:0000313" key="6">
    <source>
        <dbReference type="Proteomes" id="UP000095283"/>
    </source>
</evidence>
<evidence type="ECO:0000256" key="2">
    <source>
        <dbReference type="ARBA" id="ARBA00023015"/>
    </source>
</evidence>
<sequence>MNSMVNVSCNCIATEKVRLHKQMQEANGLPYVYGDYSPPSQQPAYAPGYETGLYPHYASGAYAHAVAAAPISYPTHTYGVTQQASNGGFPSPQMPSNVEEDTATRVIAAFEATHPYLRNTNPNANVIDINRFVDMNRVSVWRQFASELTTVIQAIIEFAKMIDGFMRLGQEDQINLLKSMMNFPFIYLWVIYKFLL</sequence>
<dbReference type="InterPro" id="IPR000536">
    <property type="entry name" value="Nucl_hrmn_rcpt_lig-bd"/>
</dbReference>
<evidence type="ECO:0000259" key="5">
    <source>
        <dbReference type="Pfam" id="PF00104"/>
    </source>
</evidence>
<dbReference type="GO" id="GO:0004879">
    <property type="term" value="F:nuclear receptor activity"/>
    <property type="evidence" value="ECO:0007669"/>
    <property type="project" value="TreeGrafter"/>
</dbReference>
<organism evidence="6 7">
    <name type="scientific">Heterorhabditis bacteriophora</name>
    <name type="common">Entomopathogenic nematode worm</name>
    <dbReference type="NCBI Taxonomy" id="37862"/>
    <lineage>
        <taxon>Eukaryota</taxon>
        <taxon>Metazoa</taxon>
        <taxon>Ecdysozoa</taxon>
        <taxon>Nematoda</taxon>
        <taxon>Chromadorea</taxon>
        <taxon>Rhabditida</taxon>
        <taxon>Rhabditina</taxon>
        <taxon>Rhabditomorpha</taxon>
        <taxon>Strongyloidea</taxon>
        <taxon>Heterorhabditidae</taxon>
        <taxon>Heterorhabditis</taxon>
    </lineage>
</organism>
<dbReference type="SUPFAM" id="SSF48508">
    <property type="entry name" value="Nuclear receptor ligand-binding domain"/>
    <property type="match status" value="1"/>
</dbReference>
<reference evidence="7" key="1">
    <citation type="submission" date="2016-11" db="UniProtKB">
        <authorList>
            <consortium name="WormBaseParasite"/>
        </authorList>
    </citation>
    <scope>IDENTIFICATION</scope>
</reference>
<comment type="subcellular location">
    <subcellularLocation>
        <location evidence="1">Nucleus</location>
    </subcellularLocation>
</comment>
<dbReference type="PANTHER" id="PTHR45805:SF2">
    <property type="entry name" value="NUCLEAR HORMONE RECEPTOR HR3-RELATED"/>
    <property type="match status" value="1"/>
</dbReference>
<accession>A0A1I7WTA6</accession>
<dbReference type="Pfam" id="PF00104">
    <property type="entry name" value="Hormone_recep"/>
    <property type="match status" value="1"/>
</dbReference>
<dbReference type="GO" id="GO:0000978">
    <property type="term" value="F:RNA polymerase II cis-regulatory region sequence-specific DNA binding"/>
    <property type="evidence" value="ECO:0007669"/>
    <property type="project" value="TreeGrafter"/>
</dbReference>
<protein>
    <submittedName>
        <fullName evidence="7">NR LBD domain-containing protein</fullName>
    </submittedName>
</protein>
<keyword evidence="3" id="KW-0804">Transcription</keyword>
<dbReference type="Proteomes" id="UP000095283">
    <property type="component" value="Unplaced"/>
</dbReference>
<feature type="domain" description="NR LBD" evidence="5">
    <location>
        <begin position="152"/>
        <end position="181"/>
    </location>
</feature>
<proteinExistence type="predicted"/>
<evidence type="ECO:0000256" key="1">
    <source>
        <dbReference type="ARBA" id="ARBA00004123"/>
    </source>
</evidence>
<dbReference type="AlphaFoldDB" id="A0A1I7WTA6"/>
<dbReference type="Gene3D" id="1.10.565.10">
    <property type="entry name" value="Retinoid X Receptor"/>
    <property type="match status" value="1"/>
</dbReference>
<keyword evidence="2" id="KW-0805">Transcription regulation</keyword>
<dbReference type="PANTHER" id="PTHR45805">
    <property type="entry name" value="NUCLEAR HORMONE RECEPTOR HR3-RELATED"/>
    <property type="match status" value="1"/>
</dbReference>
<keyword evidence="6" id="KW-1185">Reference proteome</keyword>
<evidence type="ECO:0000256" key="3">
    <source>
        <dbReference type="ARBA" id="ARBA00023163"/>
    </source>
</evidence>
<evidence type="ECO:0000313" key="7">
    <source>
        <dbReference type="WBParaSite" id="Hba_08398"/>
    </source>
</evidence>
<keyword evidence="4" id="KW-0675">Receptor</keyword>